<comment type="caution">
    <text evidence="2">The sequence shown here is derived from an EMBL/GenBank/DDBJ whole genome shotgun (WGS) entry which is preliminary data.</text>
</comment>
<feature type="compositionally biased region" description="Low complexity" evidence="1">
    <location>
        <begin position="35"/>
        <end position="44"/>
    </location>
</feature>
<feature type="compositionally biased region" description="Basic and acidic residues" evidence="1">
    <location>
        <begin position="1"/>
        <end position="10"/>
    </location>
</feature>
<evidence type="ECO:0000256" key="1">
    <source>
        <dbReference type="SAM" id="MobiDB-lite"/>
    </source>
</evidence>
<protein>
    <submittedName>
        <fullName evidence="2">Uncharacterized protein</fullName>
    </submittedName>
</protein>
<keyword evidence="3" id="KW-1185">Reference proteome</keyword>
<dbReference type="Proteomes" id="UP000272400">
    <property type="component" value="Unassembled WGS sequence"/>
</dbReference>
<accession>A0A3N1D230</accession>
<feature type="region of interest" description="Disordered" evidence="1">
    <location>
        <begin position="1"/>
        <end position="46"/>
    </location>
</feature>
<name>A0A3N1D230_9ACTN</name>
<evidence type="ECO:0000313" key="2">
    <source>
        <dbReference type="EMBL" id="ROO87571.1"/>
    </source>
</evidence>
<dbReference type="RefSeq" id="WP_123666837.1">
    <property type="nucleotide sequence ID" value="NZ_RJKE01000001.1"/>
</dbReference>
<evidence type="ECO:0000313" key="3">
    <source>
        <dbReference type="Proteomes" id="UP000272400"/>
    </source>
</evidence>
<gene>
    <name evidence="2" type="ORF">EDD29_5184</name>
</gene>
<organism evidence="2 3">
    <name type="scientific">Actinocorallia herbida</name>
    <dbReference type="NCBI Taxonomy" id="58109"/>
    <lineage>
        <taxon>Bacteria</taxon>
        <taxon>Bacillati</taxon>
        <taxon>Actinomycetota</taxon>
        <taxon>Actinomycetes</taxon>
        <taxon>Streptosporangiales</taxon>
        <taxon>Thermomonosporaceae</taxon>
        <taxon>Actinocorallia</taxon>
    </lineage>
</organism>
<sequence length="1436" mass="151259">MTPAENRTDRPAATGSGRGTPIGIRPGPRGPFGPTGPDTPGPFDLDVPDGILEQLPFAALDHDLPLLLLPVRLETRYRLGLDPPELRIRILPDQVSINADTPAPGRVERELAIEFWHARLAAQDDAGRQAAWRTFARRVGTRRAGWLARELRPVLRGPLGVPQFPAPVEAGERAPARPMLLPGQWLAVGYASEGIIFSVPSRPVAEGLRTAPDPNAPPWQAPESGLVTDEALAWMFDYERAVEVGMAITVPLTGAAAQAADVLPVLLVVGVDAELEPQDAAARLDALLAAHARTDGLAFVPQGTPTNNTETVTAGWSAQERALADLAARELDPVAEVPGDNAGRLANALGLADPTTLRRAAFGTDPEREHSRAMLRVTFEAVLGTFARQLLRVGTADGLPPTAADTLREWCTHWVTGGASLPTLAIGPQPYGVLPVCRSTIADEPATTAGHVQAMVSLLLGQWRAASGTVPVLDPNLIDSMGEGEHETAVATILATRPHPARLFLRWMDRYSSLNEIDDKFTPQGLFELFLLSLDAELNPAFDSPLTEIAALYWGGTLHDQVESIDEQIAAWQGVHDGLPALLLQTGHADLTGQAQDLIQVVLTLLEGWRRRQNPVASLGLPVYEGVLGEQNTELIEGVLASTSSEWGADGVVQARDAGPGHTAAEYLADLRGRFADRTPDLRPSGMGDDFMDRRPLLYQLLANSLHLVPDNAAENTRVLAALDVLAARTPEQLDRLLRESLGLGTHRLDAWATSIAAERLGTLRAARPGGIQIGAFGWVAGLTPRGKAGSAGFVHAPSMAHAATAAVLRSGWLAHGDDEPLAPAAVDIRSHRVRAAAWLLDGIRQGRDLGDLLGYRFERALHELGADHHVRPVRRKVLAAAGEPGVPPDEPVDGISLLDLDRANGLGTVERAVRSALDEIEAAFDAVNDVGLFEAVHQLTGAGFARATAMLDALATGTSAPPELRAPDIPRASIGVEHRVLVLLDPTAPHPGRGWKAIGERETIAPALGAWAASLLPDAGTVGFAARPPASDGGGSPSPPNRLTLKALGLSALDALWLVGEDPELVPAPLATLAAGAAGSAGPVTVDPAARGDATVSLAEFTVLAVELRRAVEALRVADARDLRPAQAAGEAETDDRAVLDAAARLVSSFDRLADDLSDALQIATPAAVTPVAERMARFGLATGRPPGDVAAAAALQPLLEQRLKRVGSVRVDPADPRPGLQGRVTAILGGRVPLLGVFELDHGAIDLTTAVADPVDVDDWLDAAGRVRADVGRLVTAGMLSELLEPGAGLRATAGQSPAAPGEGWAATSLPAPGTGGRLSVVAVTGPGGPPAPGARACGLVVDRWSERIPRTEQVTGVTFQFDAPGNRPPQTWLLAVPPDGEQWNLTLVLDTLMETLEWATLRAVGPENLVDYGRAVPTVFVPGSIANWPKEED</sequence>
<proteinExistence type="predicted"/>
<dbReference type="OrthoDB" id="9757728at2"/>
<reference evidence="2 3" key="1">
    <citation type="submission" date="2018-11" db="EMBL/GenBank/DDBJ databases">
        <title>Sequencing the genomes of 1000 actinobacteria strains.</title>
        <authorList>
            <person name="Klenk H.-P."/>
        </authorList>
    </citation>
    <scope>NUCLEOTIDE SEQUENCE [LARGE SCALE GENOMIC DNA]</scope>
    <source>
        <strain evidence="2 3">DSM 44254</strain>
    </source>
</reference>
<dbReference type="EMBL" id="RJKE01000001">
    <property type="protein sequence ID" value="ROO87571.1"/>
    <property type="molecule type" value="Genomic_DNA"/>
</dbReference>